<accession>D0W6I7</accession>
<name>D0W6I7_NEILA</name>
<comment type="caution">
    <text evidence="2">The sequence shown here is derived from an EMBL/GenBank/DDBJ whole genome shotgun (WGS) entry which is preliminary data.</text>
</comment>
<feature type="non-terminal residue" evidence="2">
    <location>
        <position position="50"/>
    </location>
</feature>
<dbReference type="Proteomes" id="UP000003843">
    <property type="component" value="Unassembled WGS sequence"/>
</dbReference>
<gene>
    <name evidence="2" type="ORF">NEILACOT_03126</name>
</gene>
<dbReference type="EMBL" id="ACEQ02000002">
    <property type="protein sequence ID" value="EEZ76683.1"/>
    <property type="molecule type" value="Genomic_DNA"/>
</dbReference>
<organism evidence="2 3">
    <name type="scientific">Neisseria lactamica ATCC 23970</name>
    <dbReference type="NCBI Taxonomy" id="546265"/>
    <lineage>
        <taxon>Bacteria</taxon>
        <taxon>Pseudomonadati</taxon>
        <taxon>Pseudomonadota</taxon>
        <taxon>Betaproteobacteria</taxon>
        <taxon>Neisseriales</taxon>
        <taxon>Neisseriaceae</taxon>
        <taxon>Neisseria</taxon>
    </lineage>
</organism>
<sequence>MVFPLNKPHPADDKRAILNEYPKFQAVPPQPGRTPYGLRPAIPDIFPASK</sequence>
<dbReference type="AlphaFoldDB" id="D0W6I7"/>
<protein>
    <submittedName>
        <fullName evidence="2">Uncharacterized protein</fullName>
    </submittedName>
</protein>
<evidence type="ECO:0000313" key="2">
    <source>
        <dbReference type="EMBL" id="EEZ76683.1"/>
    </source>
</evidence>
<proteinExistence type="predicted"/>
<feature type="region of interest" description="Disordered" evidence="1">
    <location>
        <begin position="25"/>
        <end position="50"/>
    </location>
</feature>
<evidence type="ECO:0000256" key="1">
    <source>
        <dbReference type="SAM" id="MobiDB-lite"/>
    </source>
</evidence>
<reference evidence="2 3" key="1">
    <citation type="submission" date="2009-10" db="EMBL/GenBank/DDBJ databases">
        <authorList>
            <person name="Weinstock G."/>
            <person name="Sodergren E."/>
            <person name="Clifton S."/>
            <person name="Fulton L."/>
            <person name="Fulton B."/>
            <person name="Courtney L."/>
            <person name="Fronick C."/>
            <person name="Harrison M."/>
            <person name="Strong C."/>
            <person name="Farmer C."/>
            <person name="Delahaunty K."/>
            <person name="Markovic C."/>
            <person name="Hall O."/>
            <person name="Minx P."/>
            <person name="Tomlinson C."/>
            <person name="Mitreva M."/>
            <person name="Nelson J."/>
            <person name="Hou S."/>
            <person name="Wollam A."/>
            <person name="Pepin K.H."/>
            <person name="Johnson M."/>
            <person name="Bhonagiri V."/>
            <person name="Nash W.E."/>
            <person name="Warren W."/>
            <person name="Chinwalla A."/>
            <person name="Mardis E.R."/>
            <person name="Wilson R.K."/>
        </authorList>
    </citation>
    <scope>NUCLEOTIDE SEQUENCE [LARGE SCALE GENOMIC DNA]</scope>
    <source>
        <strain evidence="2 3">ATCC 23970</strain>
    </source>
</reference>
<evidence type="ECO:0000313" key="3">
    <source>
        <dbReference type="Proteomes" id="UP000003843"/>
    </source>
</evidence>